<keyword evidence="2" id="KW-1003">Cell membrane</keyword>
<dbReference type="AlphaFoldDB" id="A0A517SMI8"/>
<evidence type="ECO:0000256" key="2">
    <source>
        <dbReference type="ARBA" id="ARBA00022475"/>
    </source>
</evidence>
<sequence length="576" mass="63406">MTHGLRRHDRAQWFVLLPFLLFALLVPLGPETPYSDDFDYAETAWYLADTGRLILSDWPSMTLAGHAAWGALFCKLGGNSYLMLRLSMFTLAALTSLALFHWARRYGHSPAFAAWCAITFALSPLTVVLQYTFLTDLTGAALATFLVLAGNRIADDWRPLPLLKFGLLAGVAYLSRQTAAIPFLVAFPMLLWKVLYWEGTWRKLLLMALPFIALVGGYQFWLMESHGVPANQQFSFLQLDQPAWHADRLLALVLGLGLHLAPMAAVLAVATGRGRRWRTFALGLAGIGFVVVCLSTSERWPILLHDDLFDLGLRAPETSPGGTPQPLRGPVWRLEGRSVSLAHAIALATATFSTLVLGMFCLAHRRPASLPSRGALPGLATLSLLATAGLLLFTPSLFDRYLFSLVPLAFLALLERIPTRVTSHPVGLGVGWGVTAVVGGLSLFGIQDGMQRSDTFWKTARHLHSLGVQPADVDAGMAYAGFFRYSPTYRGPQRIGPYLKQLAPAHFQSATARFSPLSLSANRPVCIEFEPLKDCRVVARFPFRSWFRAGELVVLVRNGVHDSSLPAPFVQWINSR</sequence>
<dbReference type="InterPro" id="IPR038731">
    <property type="entry name" value="RgtA/B/C-like"/>
</dbReference>
<evidence type="ECO:0000256" key="8">
    <source>
        <dbReference type="SAM" id="Phobius"/>
    </source>
</evidence>
<dbReference type="GO" id="GO:0016763">
    <property type="term" value="F:pentosyltransferase activity"/>
    <property type="evidence" value="ECO:0007669"/>
    <property type="project" value="TreeGrafter"/>
</dbReference>
<keyword evidence="5 8" id="KW-0812">Transmembrane</keyword>
<keyword evidence="3" id="KW-0328">Glycosyltransferase</keyword>
<name>A0A517SMI8_9PLAN</name>
<evidence type="ECO:0000256" key="4">
    <source>
        <dbReference type="ARBA" id="ARBA00022679"/>
    </source>
</evidence>
<dbReference type="InParanoid" id="A0A517SMI8"/>
<dbReference type="GO" id="GO:0005886">
    <property type="term" value="C:plasma membrane"/>
    <property type="evidence" value="ECO:0007669"/>
    <property type="project" value="UniProtKB-SubCell"/>
</dbReference>
<dbReference type="Proteomes" id="UP000315700">
    <property type="component" value="Chromosome"/>
</dbReference>
<dbReference type="RefSeq" id="WP_197453678.1">
    <property type="nucleotide sequence ID" value="NZ_CP036271.1"/>
</dbReference>
<dbReference type="EMBL" id="CP036271">
    <property type="protein sequence ID" value="QDT57328.1"/>
    <property type="molecule type" value="Genomic_DNA"/>
</dbReference>
<feature type="transmembrane region" description="Helical" evidence="8">
    <location>
        <begin position="112"/>
        <end position="133"/>
    </location>
</feature>
<feature type="transmembrane region" description="Helical" evidence="8">
    <location>
        <begin position="12"/>
        <end position="30"/>
    </location>
</feature>
<dbReference type="KEGG" id="ccos:Pan44_53960"/>
<comment type="subcellular location">
    <subcellularLocation>
        <location evidence="1">Cell membrane</location>
        <topology evidence="1">Multi-pass membrane protein</topology>
    </subcellularLocation>
</comment>
<feature type="transmembrane region" description="Helical" evidence="8">
    <location>
        <begin position="341"/>
        <end position="362"/>
    </location>
</feature>
<keyword evidence="7 8" id="KW-0472">Membrane</keyword>
<keyword evidence="11" id="KW-1185">Reference proteome</keyword>
<gene>
    <name evidence="10" type="ORF">Pan44_53960</name>
</gene>
<evidence type="ECO:0000259" key="9">
    <source>
        <dbReference type="Pfam" id="PF13231"/>
    </source>
</evidence>
<feature type="transmembrane region" description="Helical" evidence="8">
    <location>
        <begin position="249"/>
        <end position="270"/>
    </location>
</feature>
<dbReference type="GO" id="GO:0009103">
    <property type="term" value="P:lipopolysaccharide biosynthetic process"/>
    <property type="evidence" value="ECO:0007669"/>
    <property type="project" value="UniProtKB-ARBA"/>
</dbReference>
<evidence type="ECO:0000256" key="5">
    <source>
        <dbReference type="ARBA" id="ARBA00022692"/>
    </source>
</evidence>
<protein>
    <recommendedName>
        <fullName evidence="9">Glycosyltransferase RgtA/B/C/D-like domain-containing protein</fullName>
    </recommendedName>
</protein>
<keyword evidence="4" id="KW-0808">Transferase</keyword>
<dbReference type="PANTHER" id="PTHR33908:SF11">
    <property type="entry name" value="MEMBRANE PROTEIN"/>
    <property type="match status" value="1"/>
</dbReference>
<dbReference type="InterPro" id="IPR050297">
    <property type="entry name" value="LipidA_mod_glycosyltrf_83"/>
</dbReference>
<accession>A0A517SMI8</accession>
<feature type="transmembrane region" description="Helical" evidence="8">
    <location>
        <begin position="82"/>
        <end position="100"/>
    </location>
</feature>
<dbReference type="Pfam" id="PF13231">
    <property type="entry name" value="PMT_2"/>
    <property type="match status" value="1"/>
</dbReference>
<feature type="transmembrane region" description="Helical" evidence="8">
    <location>
        <begin position="165"/>
        <end position="192"/>
    </location>
</feature>
<reference evidence="10 11" key="1">
    <citation type="submission" date="2019-02" db="EMBL/GenBank/DDBJ databases">
        <title>Deep-cultivation of Planctomycetes and their phenomic and genomic characterization uncovers novel biology.</title>
        <authorList>
            <person name="Wiegand S."/>
            <person name="Jogler M."/>
            <person name="Boedeker C."/>
            <person name="Pinto D."/>
            <person name="Vollmers J."/>
            <person name="Rivas-Marin E."/>
            <person name="Kohn T."/>
            <person name="Peeters S.H."/>
            <person name="Heuer A."/>
            <person name="Rast P."/>
            <person name="Oberbeckmann S."/>
            <person name="Bunk B."/>
            <person name="Jeske O."/>
            <person name="Meyerdierks A."/>
            <person name="Storesund J.E."/>
            <person name="Kallscheuer N."/>
            <person name="Luecker S."/>
            <person name="Lage O.M."/>
            <person name="Pohl T."/>
            <person name="Merkel B.J."/>
            <person name="Hornburger P."/>
            <person name="Mueller R.-W."/>
            <person name="Bruemmer F."/>
            <person name="Labrenz M."/>
            <person name="Spormann A.M."/>
            <person name="Op den Camp H."/>
            <person name="Overmann J."/>
            <person name="Amann R."/>
            <person name="Jetten M.S.M."/>
            <person name="Mascher T."/>
            <person name="Medema M.H."/>
            <person name="Devos D.P."/>
            <person name="Kaster A.-K."/>
            <person name="Ovreas L."/>
            <person name="Rohde M."/>
            <person name="Galperin M.Y."/>
            <person name="Jogler C."/>
        </authorList>
    </citation>
    <scope>NUCLEOTIDE SEQUENCE [LARGE SCALE GENOMIC DNA]</scope>
    <source>
        <strain evidence="10 11">Pan44</strain>
    </source>
</reference>
<feature type="transmembrane region" description="Helical" evidence="8">
    <location>
        <begin position="426"/>
        <end position="446"/>
    </location>
</feature>
<evidence type="ECO:0000313" key="10">
    <source>
        <dbReference type="EMBL" id="QDT57328.1"/>
    </source>
</evidence>
<proteinExistence type="predicted"/>
<evidence type="ECO:0000256" key="3">
    <source>
        <dbReference type="ARBA" id="ARBA00022676"/>
    </source>
</evidence>
<feature type="domain" description="Glycosyltransferase RgtA/B/C/D-like" evidence="9">
    <location>
        <begin position="71"/>
        <end position="214"/>
    </location>
</feature>
<evidence type="ECO:0000256" key="1">
    <source>
        <dbReference type="ARBA" id="ARBA00004651"/>
    </source>
</evidence>
<feature type="transmembrane region" description="Helical" evidence="8">
    <location>
        <begin position="204"/>
        <end position="221"/>
    </location>
</feature>
<keyword evidence="6 8" id="KW-1133">Transmembrane helix</keyword>
<feature type="transmembrane region" description="Helical" evidence="8">
    <location>
        <begin position="277"/>
        <end position="297"/>
    </location>
</feature>
<evidence type="ECO:0000256" key="6">
    <source>
        <dbReference type="ARBA" id="ARBA00022989"/>
    </source>
</evidence>
<evidence type="ECO:0000313" key="11">
    <source>
        <dbReference type="Proteomes" id="UP000315700"/>
    </source>
</evidence>
<feature type="transmembrane region" description="Helical" evidence="8">
    <location>
        <begin position="374"/>
        <end position="392"/>
    </location>
</feature>
<evidence type="ECO:0000256" key="7">
    <source>
        <dbReference type="ARBA" id="ARBA00023136"/>
    </source>
</evidence>
<dbReference type="PANTHER" id="PTHR33908">
    <property type="entry name" value="MANNOSYLTRANSFERASE YKCB-RELATED"/>
    <property type="match status" value="1"/>
</dbReference>
<organism evidence="10 11">
    <name type="scientific">Caulifigura coniformis</name>
    <dbReference type="NCBI Taxonomy" id="2527983"/>
    <lineage>
        <taxon>Bacteria</taxon>
        <taxon>Pseudomonadati</taxon>
        <taxon>Planctomycetota</taxon>
        <taxon>Planctomycetia</taxon>
        <taxon>Planctomycetales</taxon>
        <taxon>Planctomycetaceae</taxon>
        <taxon>Caulifigura</taxon>
    </lineage>
</organism>